<dbReference type="Pfam" id="PF01428">
    <property type="entry name" value="zf-AN1"/>
    <property type="match status" value="2"/>
</dbReference>
<dbReference type="Gene3D" id="3.30.160.60">
    <property type="entry name" value="Classic Zinc Finger"/>
    <property type="match status" value="1"/>
</dbReference>
<dbReference type="Gene3D" id="4.10.1110.10">
    <property type="entry name" value="AN1-like Zinc finger"/>
    <property type="match status" value="2"/>
</dbReference>
<dbReference type="PROSITE" id="PS00028">
    <property type="entry name" value="ZINC_FINGER_C2H2_1"/>
    <property type="match status" value="2"/>
</dbReference>
<keyword evidence="5" id="KW-0862">Zinc</keyword>
<dbReference type="PROSITE" id="PS51039">
    <property type="entry name" value="ZF_AN1"/>
    <property type="match status" value="2"/>
</dbReference>
<dbReference type="PANTHER" id="PTHR14677:SF27">
    <property type="entry name" value="ZINC FINGER AN1 AND C2H2 DOMAIN-CONTAINING STRESS-ASSOCIATED PROTEIN 11"/>
    <property type="match status" value="1"/>
</dbReference>
<dbReference type="SMART" id="SM00154">
    <property type="entry name" value="ZnF_AN1"/>
    <property type="match status" value="2"/>
</dbReference>
<organism evidence="9 10">
    <name type="scientific">Dendrobium thyrsiflorum</name>
    <name type="common">Pinecone-like raceme dendrobium</name>
    <name type="synonym">Orchid</name>
    <dbReference type="NCBI Taxonomy" id="117978"/>
    <lineage>
        <taxon>Eukaryota</taxon>
        <taxon>Viridiplantae</taxon>
        <taxon>Streptophyta</taxon>
        <taxon>Embryophyta</taxon>
        <taxon>Tracheophyta</taxon>
        <taxon>Spermatophyta</taxon>
        <taxon>Magnoliopsida</taxon>
        <taxon>Liliopsida</taxon>
        <taxon>Asparagales</taxon>
        <taxon>Orchidaceae</taxon>
        <taxon>Epidendroideae</taxon>
        <taxon>Malaxideae</taxon>
        <taxon>Dendrobiinae</taxon>
        <taxon>Dendrobium</taxon>
    </lineage>
</organism>
<evidence type="ECO:0000313" key="9">
    <source>
        <dbReference type="EMBL" id="KAL0903643.1"/>
    </source>
</evidence>
<dbReference type="InterPro" id="IPR035896">
    <property type="entry name" value="AN1-like_Znf"/>
</dbReference>
<evidence type="ECO:0000256" key="7">
    <source>
        <dbReference type="PROSITE-ProRule" id="PRU00449"/>
    </source>
</evidence>
<dbReference type="GO" id="GO:0008270">
    <property type="term" value="F:zinc ion binding"/>
    <property type="evidence" value="ECO:0007669"/>
    <property type="project" value="UniProtKB-KW"/>
</dbReference>
<evidence type="ECO:0000256" key="1">
    <source>
        <dbReference type="ARBA" id="ARBA00003732"/>
    </source>
</evidence>
<dbReference type="Proteomes" id="UP001552299">
    <property type="component" value="Unassembled WGS sequence"/>
</dbReference>
<gene>
    <name evidence="9" type="ORF">M5K25_028036</name>
</gene>
<keyword evidence="6" id="KW-0346">Stress response</keyword>
<evidence type="ECO:0000313" key="10">
    <source>
        <dbReference type="Proteomes" id="UP001552299"/>
    </source>
</evidence>
<keyword evidence="10" id="KW-1185">Reference proteome</keyword>
<dbReference type="EMBL" id="JANQDX010000020">
    <property type="protein sequence ID" value="KAL0903643.1"/>
    <property type="molecule type" value="Genomic_DNA"/>
</dbReference>
<sequence length="287" mass="31868">MGTPAFPSLGKHCSVEDCKLIDFLPFNCDRCNQVFCLQHKSYTKHPCPLTNQIDVTVLICPLCAQRVHLHPNEDPNITWDIHVNCDCDPSNYQNATKKKVCPVPGCKETLVFSNTIRCKDCTLEHCLRHRFALDHECSGPKKSESGFPFIGVLRRSLKRELTPIQSSNGSVKWCLNLRNSALSLRASAEAGMQKLSVATNQALQKAKDGMMMGFGAGGGQLVEQCLQCPARFSNVNALIDHVEKVHEDPVQKTCAVVTIDICPLCSKAFRDPVLLVEHVENHENATR</sequence>
<keyword evidence="2" id="KW-0479">Metal-binding</keyword>
<evidence type="ECO:0000256" key="5">
    <source>
        <dbReference type="ARBA" id="ARBA00022833"/>
    </source>
</evidence>
<dbReference type="PANTHER" id="PTHR14677">
    <property type="entry name" value="ARSENITE INDUCUBLE RNA ASSOCIATED PROTEIN AIP-1-RELATED"/>
    <property type="match status" value="1"/>
</dbReference>
<feature type="domain" description="AN1-type" evidence="8">
    <location>
        <begin position="95"/>
        <end position="145"/>
    </location>
</feature>
<name>A0ABD0TVI8_DENTH</name>
<evidence type="ECO:0000256" key="4">
    <source>
        <dbReference type="ARBA" id="ARBA00022771"/>
    </source>
</evidence>
<dbReference type="SUPFAM" id="SSF118310">
    <property type="entry name" value="AN1-like Zinc finger"/>
    <property type="match status" value="2"/>
</dbReference>
<feature type="domain" description="AN1-type" evidence="8">
    <location>
        <begin position="7"/>
        <end position="55"/>
    </location>
</feature>
<evidence type="ECO:0000259" key="8">
    <source>
        <dbReference type="PROSITE" id="PS51039"/>
    </source>
</evidence>
<dbReference type="Pfam" id="PF25403">
    <property type="entry name" value="zf-C2H2_ZFAND2"/>
    <property type="match status" value="1"/>
</dbReference>
<evidence type="ECO:0000256" key="3">
    <source>
        <dbReference type="ARBA" id="ARBA00022737"/>
    </source>
</evidence>
<keyword evidence="3" id="KW-0677">Repeat</keyword>
<comment type="function">
    <text evidence="1">May be involved in environmental stress response.</text>
</comment>
<dbReference type="AlphaFoldDB" id="A0ABD0TVI8"/>
<evidence type="ECO:0000256" key="2">
    <source>
        <dbReference type="ARBA" id="ARBA00022723"/>
    </source>
</evidence>
<dbReference type="InterPro" id="IPR000058">
    <property type="entry name" value="Znf_AN1"/>
</dbReference>
<evidence type="ECO:0000256" key="6">
    <source>
        <dbReference type="ARBA" id="ARBA00023016"/>
    </source>
</evidence>
<reference evidence="9 10" key="1">
    <citation type="journal article" date="2024" name="Plant Biotechnol. J.">
        <title>Dendrobium thyrsiflorum genome and its molecular insights into genes involved in important horticultural traits.</title>
        <authorList>
            <person name="Chen B."/>
            <person name="Wang J.Y."/>
            <person name="Zheng P.J."/>
            <person name="Li K.L."/>
            <person name="Liang Y.M."/>
            <person name="Chen X.F."/>
            <person name="Zhang C."/>
            <person name="Zhao X."/>
            <person name="He X."/>
            <person name="Zhang G.Q."/>
            <person name="Liu Z.J."/>
            <person name="Xu Q."/>
        </authorList>
    </citation>
    <scope>NUCLEOTIDE SEQUENCE [LARGE SCALE GENOMIC DNA]</scope>
    <source>
        <strain evidence="9">GZMU011</strain>
    </source>
</reference>
<protein>
    <recommendedName>
        <fullName evidence="8">AN1-type domain-containing protein</fullName>
    </recommendedName>
</protein>
<keyword evidence="4 7" id="KW-0863">Zinc-finger</keyword>
<comment type="caution">
    <text evidence="9">The sequence shown here is derived from an EMBL/GenBank/DDBJ whole genome shotgun (WGS) entry which is preliminary data.</text>
</comment>
<accession>A0ABD0TVI8</accession>
<dbReference type="InterPro" id="IPR057357">
    <property type="entry name" value="Znf-C2H2_ZFAND2A/B"/>
</dbReference>
<dbReference type="InterPro" id="IPR013087">
    <property type="entry name" value="Znf_C2H2_type"/>
</dbReference>
<dbReference type="SMART" id="SM00355">
    <property type="entry name" value="ZnF_C2H2"/>
    <property type="match status" value="2"/>
</dbReference>
<proteinExistence type="predicted"/>